<evidence type="ECO:0000313" key="5">
    <source>
        <dbReference type="Proteomes" id="UP000019141"/>
    </source>
</evidence>
<dbReference type="InterPro" id="IPR042098">
    <property type="entry name" value="TauD-like_sf"/>
</dbReference>
<reference evidence="4 5" key="1">
    <citation type="journal article" date="2014" name="Nature">
        <title>An environmental bacterial taxon with a large and distinct metabolic repertoire.</title>
        <authorList>
            <person name="Wilson M.C."/>
            <person name="Mori T."/>
            <person name="Ruckert C."/>
            <person name="Uria A.R."/>
            <person name="Helf M.J."/>
            <person name="Takada K."/>
            <person name="Gernert C."/>
            <person name="Steffens U.A."/>
            <person name="Heycke N."/>
            <person name="Schmitt S."/>
            <person name="Rinke C."/>
            <person name="Helfrich E.J."/>
            <person name="Brachmann A.O."/>
            <person name="Gurgui C."/>
            <person name="Wakimoto T."/>
            <person name="Kracht M."/>
            <person name="Crusemann M."/>
            <person name="Hentschel U."/>
            <person name="Abe I."/>
            <person name="Matsunaga S."/>
            <person name="Kalinowski J."/>
            <person name="Takeyama H."/>
            <person name="Piel J."/>
        </authorList>
    </citation>
    <scope>NUCLEOTIDE SEQUENCE [LARGE SCALE GENOMIC DNA]</scope>
    <source>
        <strain evidence="5">TSY1</strain>
    </source>
</reference>
<dbReference type="Gene3D" id="3.60.130.10">
    <property type="entry name" value="Clavaminate synthase-like"/>
    <property type="match status" value="1"/>
</dbReference>
<organism evidence="4 5">
    <name type="scientific">Entotheonella factor</name>
    <dbReference type="NCBI Taxonomy" id="1429438"/>
    <lineage>
        <taxon>Bacteria</taxon>
        <taxon>Pseudomonadati</taxon>
        <taxon>Nitrospinota/Tectimicrobiota group</taxon>
        <taxon>Candidatus Tectimicrobiota</taxon>
        <taxon>Candidatus Entotheonellia</taxon>
        <taxon>Candidatus Entotheonellales</taxon>
        <taxon>Candidatus Entotheonellaceae</taxon>
        <taxon>Candidatus Entotheonella</taxon>
    </lineage>
</organism>
<sequence>MTHFVAAPALNLPAVPVELAKRPFLAGATDPSMPVAISKPPTATFPLVLQPKSVLHVNDISVQDWAADATIWIDAMLHEHGAILLRGLPLVTADDFTHFVEGLDCETLGYAGGIALRDAVTPKVMTASYEPPEVSMEPHNEMAYTNVYPSKVLFFCETPPTCGGETPIVDVRQYAQLIDPALRQKVTQTGIKYLRHLPHQRAASFASWQQTFYTEDKQDVKRFMDERGFEFHWDEDDNLTYSYVRPATVPHPKTGKDVWFNQLVSHHASYFQGYPDDANADFDYHRSPFHSQYGDGTEFSSDVVAHIREKIWLSAVAFSWQQGDVLVLDNLLVQHGRMSFEGSRRILVSLLK</sequence>
<dbReference type="EMBL" id="AZHW01000574">
    <property type="protein sequence ID" value="ETW98232.1"/>
    <property type="molecule type" value="Genomic_DNA"/>
</dbReference>
<dbReference type="SUPFAM" id="SSF51197">
    <property type="entry name" value="Clavaminate synthase-like"/>
    <property type="match status" value="1"/>
</dbReference>
<feature type="domain" description="TauD/TfdA-like" evidence="3">
    <location>
        <begin position="59"/>
        <end position="348"/>
    </location>
</feature>
<evidence type="ECO:0000256" key="2">
    <source>
        <dbReference type="ARBA" id="ARBA00023002"/>
    </source>
</evidence>
<comment type="cofactor">
    <cofactor evidence="1">
        <name>Fe(2+)</name>
        <dbReference type="ChEBI" id="CHEBI:29033"/>
    </cofactor>
</comment>
<keyword evidence="5" id="KW-1185">Reference proteome</keyword>
<comment type="caution">
    <text evidence="4">The sequence shown here is derived from an EMBL/GenBank/DDBJ whole genome shotgun (WGS) entry which is preliminary data.</text>
</comment>
<dbReference type="AlphaFoldDB" id="W4LJS5"/>
<gene>
    <name evidence="4" type="ORF">ETSY1_19655</name>
</gene>
<proteinExistence type="predicted"/>
<name>W4LJS5_ENTF1</name>
<evidence type="ECO:0000259" key="3">
    <source>
        <dbReference type="Pfam" id="PF02668"/>
    </source>
</evidence>
<evidence type="ECO:0000313" key="4">
    <source>
        <dbReference type="EMBL" id="ETW98232.1"/>
    </source>
</evidence>
<accession>W4LJS5</accession>
<dbReference type="PANTHER" id="PTHR10696">
    <property type="entry name" value="GAMMA-BUTYROBETAINE HYDROXYLASE-RELATED"/>
    <property type="match status" value="1"/>
</dbReference>
<dbReference type="Pfam" id="PF02668">
    <property type="entry name" value="TauD"/>
    <property type="match status" value="1"/>
</dbReference>
<protein>
    <recommendedName>
        <fullName evidence="3">TauD/TfdA-like domain-containing protein</fullName>
    </recommendedName>
</protein>
<dbReference type="InterPro" id="IPR003819">
    <property type="entry name" value="TauD/TfdA-like"/>
</dbReference>
<evidence type="ECO:0000256" key="1">
    <source>
        <dbReference type="ARBA" id="ARBA00001954"/>
    </source>
</evidence>
<dbReference type="Proteomes" id="UP000019141">
    <property type="component" value="Unassembled WGS sequence"/>
</dbReference>
<dbReference type="InterPro" id="IPR050411">
    <property type="entry name" value="AlphaKG_dependent_hydroxylases"/>
</dbReference>
<dbReference type="GO" id="GO:0016706">
    <property type="term" value="F:2-oxoglutarate-dependent dioxygenase activity"/>
    <property type="evidence" value="ECO:0007669"/>
    <property type="project" value="UniProtKB-ARBA"/>
</dbReference>
<dbReference type="HOGENOM" id="CLU_044153_0_0_7"/>
<keyword evidence="2" id="KW-0560">Oxidoreductase</keyword>
<dbReference type="PANTHER" id="PTHR10696:SF21">
    <property type="entry name" value="TAUD_TFDA-LIKE DOMAIN-CONTAINING PROTEIN"/>
    <property type="match status" value="1"/>
</dbReference>